<dbReference type="Proteomes" id="UP000249248">
    <property type="component" value="Unassembled WGS sequence"/>
</dbReference>
<dbReference type="Pfam" id="PF18962">
    <property type="entry name" value="Por_Secre_tail"/>
    <property type="match status" value="1"/>
</dbReference>
<gene>
    <name evidence="6" type="ORF">DNU06_08100</name>
</gene>
<evidence type="ECO:0000256" key="1">
    <source>
        <dbReference type="ARBA" id="ARBA00022729"/>
    </source>
</evidence>
<reference evidence="6 7" key="1">
    <citation type="submission" date="2018-06" db="EMBL/GenBank/DDBJ databases">
        <title>The draft genome sequence of Crocinitomix sp. SM1701.</title>
        <authorList>
            <person name="Zhang X."/>
        </authorList>
    </citation>
    <scope>NUCLEOTIDE SEQUENCE [LARGE SCALE GENOMIC DNA]</scope>
    <source>
        <strain evidence="6 7">SM1701</strain>
    </source>
</reference>
<evidence type="ECO:0000259" key="5">
    <source>
        <dbReference type="Pfam" id="PF18962"/>
    </source>
</evidence>
<feature type="chain" id="PRO_5015838713" evidence="2">
    <location>
        <begin position="23"/>
        <end position="644"/>
    </location>
</feature>
<protein>
    <submittedName>
        <fullName evidence="6">Phosphodiesterase</fullName>
    </submittedName>
</protein>
<dbReference type="Pfam" id="PF16655">
    <property type="entry name" value="PhoD_N"/>
    <property type="match status" value="1"/>
</dbReference>
<evidence type="ECO:0000313" key="6">
    <source>
        <dbReference type="EMBL" id="PZE17226.1"/>
    </source>
</evidence>
<dbReference type="CDD" id="cd07389">
    <property type="entry name" value="MPP_PhoD"/>
    <property type="match status" value="1"/>
</dbReference>
<dbReference type="AlphaFoldDB" id="A0A2W1NGW2"/>
<dbReference type="InterPro" id="IPR029052">
    <property type="entry name" value="Metallo-depent_PP-like"/>
</dbReference>
<dbReference type="RefSeq" id="WP_111062751.1">
    <property type="nucleotide sequence ID" value="NZ_JBHUCU010000016.1"/>
</dbReference>
<dbReference type="Gene3D" id="3.60.21.70">
    <property type="entry name" value="PhoD-like phosphatase"/>
    <property type="match status" value="1"/>
</dbReference>
<evidence type="ECO:0000259" key="3">
    <source>
        <dbReference type="Pfam" id="PF09423"/>
    </source>
</evidence>
<keyword evidence="7" id="KW-1185">Reference proteome</keyword>
<evidence type="ECO:0000256" key="2">
    <source>
        <dbReference type="SAM" id="SignalP"/>
    </source>
</evidence>
<dbReference type="SUPFAM" id="SSF56300">
    <property type="entry name" value="Metallo-dependent phosphatases"/>
    <property type="match status" value="1"/>
</dbReference>
<proteinExistence type="predicted"/>
<dbReference type="EMBL" id="QKSB01000004">
    <property type="protein sequence ID" value="PZE17226.1"/>
    <property type="molecule type" value="Genomic_DNA"/>
</dbReference>
<dbReference type="OrthoDB" id="9763616at2"/>
<dbReference type="InterPro" id="IPR032093">
    <property type="entry name" value="PhoD_N"/>
</dbReference>
<feature type="domain" description="PhoD-like phosphatase metallophosphatase" evidence="3">
    <location>
        <begin position="147"/>
        <end position="492"/>
    </location>
</feature>
<feature type="domain" description="Phospholipase D N-terminal" evidence="4">
    <location>
        <begin position="48"/>
        <end position="136"/>
    </location>
</feature>
<organism evidence="6 7">
    <name type="scientific">Putridiphycobacter roseus</name>
    <dbReference type="NCBI Taxonomy" id="2219161"/>
    <lineage>
        <taxon>Bacteria</taxon>
        <taxon>Pseudomonadati</taxon>
        <taxon>Bacteroidota</taxon>
        <taxon>Flavobacteriia</taxon>
        <taxon>Flavobacteriales</taxon>
        <taxon>Crocinitomicaceae</taxon>
        <taxon>Putridiphycobacter</taxon>
    </lineage>
</organism>
<dbReference type="InterPro" id="IPR038607">
    <property type="entry name" value="PhoD-like_sf"/>
</dbReference>
<feature type="domain" description="Secretion system C-terminal sorting" evidence="5">
    <location>
        <begin position="563"/>
        <end position="641"/>
    </location>
</feature>
<evidence type="ECO:0000259" key="4">
    <source>
        <dbReference type="Pfam" id="PF16655"/>
    </source>
</evidence>
<dbReference type="Pfam" id="PF09423">
    <property type="entry name" value="PhoD"/>
    <property type="match status" value="1"/>
</dbReference>
<dbReference type="NCBIfam" id="TIGR04183">
    <property type="entry name" value="Por_Secre_tail"/>
    <property type="match status" value="1"/>
</dbReference>
<accession>A0A2W1NGW2</accession>
<evidence type="ECO:0000313" key="7">
    <source>
        <dbReference type="Proteomes" id="UP000249248"/>
    </source>
</evidence>
<dbReference type="InterPro" id="IPR026444">
    <property type="entry name" value="Secre_tail"/>
</dbReference>
<dbReference type="PANTHER" id="PTHR43606">
    <property type="entry name" value="PHOSPHATASE, PUTATIVE (AFU_ORTHOLOGUE AFUA_6G08710)-RELATED"/>
    <property type="match status" value="1"/>
</dbReference>
<sequence>MKLISTILTTIPLLFNSLVGHAQTSFTHGPGNEIETVFFNPQLAPFYHGVASGDPLQDRVIIWTRVTPVSDTLIPVSYVMATDTNFQNIVAQGNTSTDYTKDYTVKVDVLGLQPNVTYYYYFTALEKNSLIGRTHTLPAANAEHLRFAVGSCSNYQMGYFNSYKQISKHNDLDAVIHLGDYFYEYPTYSYGYTVAVDRTHRPNHEIITLDDYRVRHSYYKLDRDLMAAHQQQPFICVWDDHEIANNTYETGAANHDSETEGDFIIRKESAIRAYMEWMPIRMPEYFGGKPQIRRTFNIGGLADLIMVDTRVEDRDKQAYSAADPIFQDSTREILGATQRQWLFDQIDQSTATWKIYGNQVMMSEEGENSPDPDAWTGYPFEREKVIDKLISTADKNHVILTGDTHRSWAFDLTKHPFDTAYYQPLTGNGTYGVEFAAPSLASPNRNESSPGTDQTPFQQALLYENPHLQYIDLDNHGYFILDLTNLKAQADYHYVDTKFRSDRDSIGKGWFTIKDQGYLQPALQPANGKLVQAAQAPTNPIVYVAPIGLGITNSNNAMFVTGVYPNPTTDYLVLGLSMNEADNISLKLVDLSGQIVMEQQLTLSSGNQKIQFDLPLDITAGMYQLLIHAELNQIQYKKKIIVQK</sequence>
<feature type="signal peptide" evidence="2">
    <location>
        <begin position="1"/>
        <end position="22"/>
    </location>
</feature>
<name>A0A2W1NGW2_9FLAO</name>
<dbReference type="InterPro" id="IPR018946">
    <property type="entry name" value="PhoD-like_MPP"/>
</dbReference>
<dbReference type="Gene3D" id="2.60.40.380">
    <property type="entry name" value="Purple acid phosphatase-like, N-terminal"/>
    <property type="match status" value="1"/>
</dbReference>
<comment type="caution">
    <text evidence="6">The sequence shown here is derived from an EMBL/GenBank/DDBJ whole genome shotgun (WGS) entry which is preliminary data.</text>
</comment>
<dbReference type="InterPro" id="IPR052900">
    <property type="entry name" value="Phospholipid_Metab_Enz"/>
</dbReference>
<keyword evidence="1 2" id="KW-0732">Signal</keyword>
<dbReference type="PANTHER" id="PTHR43606:SF7">
    <property type="entry name" value="PHOSPHATASE, PUTATIVE (AFU_ORTHOLOGUE AFUA_6G08710)-RELATED"/>
    <property type="match status" value="1"/>
</dbReference>